<evidence type="ECO:0000313" key="7">
    <source>
        <dbReference type="Proteomes" id="UP000287171"/>
    </source>
</evidence>
<dbReference type="EMBL" id="BIFT01000001">
    <property type="protein sequence ID" value="GCE28598.1"/>
    <property type="molecule type" value="Genomic_DNA"/>
</dbReference>
<dbReference type="PROSITE" id="PS50977">
    <property type="entry name" value="HTH_TETR_2"/>
    <property type="match status" value="1"/>
</dbReference>
<keyword evidence="1" id="KW-0805">Transcription regulation</keyword>
<keyword evidence="3" id="KW-0804">Transcription</keyword>
<proteinExistence type="predicted"/>
<protein>
    <submittedName>
        <fullName evidence="6">TetR family transcriptional regulator</fullName>
    </submittedName>
</protein>
<dbReference type="PANTHER" id="PTHR30055">
    <property type="entry name" value="HTH-TYPE TRANSCRIPTIONAL REGULATOR RUTR"/>
    <property type="match status" value="1"/>
</dbReference>
<gene>
    <name evidence="6" type="ORF">KDA_40820</name>
</gene>
<dbReference type="SUPFAM" id="SSF48498">
    <property type="entry name" value="Tetracyclin repressor-like, C-terminal domain"/>
    <property type="match status" value="1"/>
</dbReference>
<dbReference type="OrthoDB" id="9814703at2"/>
<name>A0A402BAY9_9CHLR</name>
<evidence type="ECO:0000313" key="6">
    <source>
        <dbReference type="EMBL" id="GCE28598.1"/>
    </source>
</evidence>
<dbReference type="PRINTS" id="PR00455">
    <property type="entry name" value="HTHTETR"/>
</dbReference>
<dbReference type="Proteomes" id="UP000287171">
    <property type="component" value="Unassembled WGS sequence"/>
</dbReference>
<dbReference type="SUPFAM" id="SSF46689">
    <property type="entry name" value="Homeodomain-like"/>
    <property type="match status" value="1"/>
</dbReference>
<dbReference type="Gene3D" id="1.10.357.10">
    <property type="entry name" value="Tetracycline Repressor, domain 2"/>
    <property type="match status" value="1"/>
</dbReference>
<accession>A0A402BAY9</accession>
<sequence>MARGEKRERLVEAAKEQMYEQGVAQTTLADVAQASEVPLGNVYYYFRTKDALIDAVLASRLDEVRDYLAGVEQSSPDPLARLKTLASSGRAFKEQLVRFGCPYAGLCRELERQEHPIGDRSGDLFRLYLDWAEQQFRLLGKDDTSPDLALDLLSGMQGAYVLTHSLHAPELLERKIARLEAWLDSLA</sequence>
<dbReference type="InterPro" id="IPR036271">
    <property type="entry name" value="Tet_transcr_reg_TetR-rel_C_sf"/>
</dbReference>
<reference evidence="7" key="1">
    <citation type="submission" date="2018-12" db="EMBL/GenBank/DDBJ databases">
        <title>Tengunoibacter tsumagoiensis gen. nov., sp. nov., Dictyobacter kobayashii sp. nov., D. alpinus sp. nov., and D. joshuensis sp. nov. and description of Dictyobacteraceae fam. nov. within the order Ktedonobacterales isolated from Tengu-no-mugimeshi.</title>
        <authorList>
            <person name="Wang C.M."/>
            <person name="Zheng Y."/>
            <person name="Sakai Y."/>
            <person name="Toyoda A."/>
            <person name="Minakuchi Y."/>
            <person name="Abe K."/>
            <person name="Yokota A."/>
            <person name="Yabe S."/>
        </authorList>
    </citation>
    <scope>NUCLEOTIDE SEQUENCE [LARGE SCALE GENOMIC DNA]</scope>
    <source>
        <strain evidence="7">Uno16</strain>
    </source>
</reference>
<keyword evidence="7" id="KW-1185">Reference proteome</keyword>
<organism evidence="6 7">
    <name type="scientific">Dictyobacter alpinus</name>
    <dbReference type="NCBI Taxonomy" id="2014873"/>
    <lineage>
        <taxon>Bacteria</taxon>
        <taxon>Bacillati</taxon>
        <taxon>Chloroflexota</taxon>
        <taxon>Ktedonobacteria</taxon>
        <taxon>Ktedonobacterales</taxon>
        <taxon>Dictyobacteraceae</taxon>
        <taxon>Dictyobacter</taxon>
    </lineage>
</organism>
<dbReference type="InterPro" id="IPR050109">
    <property type="entry name" value="HTH-type_TetR-like_transc_reg"/>
</dbReference>
<feature type="DNA-binding region" description="H-T-H motif" evidence="4">
    <location>
        <begin position="27"/>
        <end position="46"/>
    </location>
</feature>
<dbReference type="InterPro" id="IPR009057">
    <property type="entry name" value="Homeodomain-like_sf"/>
</dbReference>
<comment type="caution">
    <text evidence="6">The sequence shown here is derived from an EMBL/GenBank/DDBJ whole genome shotgun (WGS) entry which is preliminary data.</text>
</comment>
<evidence type="ECO:0000256" key="4">
    <source>
        <dbReference type="PROSITE-ProRule" id="PRU00335"/>
    </source>
</evidence>
<keyword evidence="2 4" id="KW-0238">DNA-binding</keyword>
<dbReference type="InterPro" id="IPR001647">
    <property type="entry name" value="HTH_TetR"/>
</dbReference>
<dbReference type="AlphaFoldDB" id="A0A402BAY9"/>
<feature type="domain" description="HTH tetR-type" evidence="5">
    <location>
        <begin position="4"/>
        <end position="64"/>
    </location>
</feature>
<dbReference type="GO" id="GO:0000976">
    <property type="term" value="F:transcription cis-regulatory region binding"/>
    <property type="evidence" value="ECO:0007669"/>
    <property type="project" value="TreeGrafter"/>
</dbReference>
<dbReference type="RefSeq" id="WP_126628800.1">
    <property type="nucleotide sequence ID" value="NZ_BIFT01000001.1"/>
</dbReference>
<evidence type="ECO:0000259" key="5">
    <source>
        <dbReference type="PROSITE" id="PS50977"/>
    </source>
</evidence>
<evidence type="ECO:0000256" key="1">
    <source>
        <dbReference type="ARBA" id="ARBA00023015"/>
    </source>
</evidence>
<dbReference type="GO" id="GO:0003700">
    <property type="term" value="F:DNA-binding transcription factor activity"/>
    <property type="evidence" value="ECO:0007669"/>
    <property type="project" value="TreeGrafter"/>
</dbReference>
<dbReference type="PANTHER" id="PTHR30055:SF234">
    <property type="entry name" value="HTH-TYPE TRANSCRIPTIONAL REGULATOR BETI"/>
    <property type="match status" value="1"/>
</dbReference>
<evidence type="ECO:0000256" key="2">
    <source>
        <dbReference type="ARBA" id="ARBA00023125"/>
    </source>
</evidence>
<evidence type="ECO:0000256" key="3">
    <source>
        <dbReference type="ARBA" id="ARBA00023163"/>
    </source>
</evidence>
<dbReference type="Pfam" id="PF00440">
    <property type="entry name" value="TetR_N"/>
    <property type="match status" value="1"/>
</dbReference>